<accession>A0A2Z6LHN9</accession>
<sequence>MHLLPFNHSRDTPARVEDRGECEPRWQNPTSVHSSVCGNTMAKMGAMGKECSNERSPYEAIGAVWHCIKQFVGIAKSGFFRGKLENPK</sequence>
<dbReference type="AlphaFoldDB" id="A0A2Z6LHN9"/>
<proteinExistence type="predicted"/>
<keyword evidence="3" id="KW-1185">Reference proteome</keyword>
<evidence type="ECO:0000313" key="2">
    <source>
        <dbReference type="EMBL" id="GAU14704.1"/>
    </source>
</evidence>
<feature type="region of interest" description="Disordered" evidence="1">
    <location>
        <begin position="1"/>
        <end position="28"/>
    </location>
</feature>
<evidence type="ECO:0000313" key="3">
    <source>
        <dbReference type="Proteomes" id="UP000242715"/>
    </source>
</evidence>
<organism evidence="2 3">
    <name type="scientific">Trifolium subterraneum</name>
    <name type="common">Subterranean clover</name>
    <dbReference type="NCBI Taxonomy" id="3900"/>
    <lineage>
        <taxon>Eukaryota</taxon>
        <taxon>Viridiplantae</taxon>
        <taxon>Streptophyta</taxon>
        <taxon>Embryophyta</taxon>
        <taxon>Tracheophyta</taxon>
        <taxon>Spermatophyta</taxon>
        <taxon>Magnoliopsida</taxon>
        <taxon>eudicotyledons</taxon>
        <taxon>Gunneridae</taxon>
        <taxon>Pentapetalae</taxon>
        <taxon>rosids</taxon>
        <taxon>fabids</taxon>
        <taxon>Fabales</taxon>
        <taxon>Fabaceae</taxon>
        <taxon>Papilionoideae</taxon>
        <taxon>50 kb inversion clade</taxon>
        <taxon>NPAAA clade</taxon>
        <taxon>Hologalegina</taxon>
        <taxon>IRL clade</taxon>
        <taxon>Trifolieae</taxon>
        <taxon>Trifolium</taxon>
    </lineage>
</organism>
<reference evidence="3" key="1">
    <citation type="journal article" date="2017" name="Front. Plant Sci.">
        <title>Climate Clever Clovers: New Paradigm to Reduce the Environmental Footprint of Ruminants by Breeding Low Methanogenic Forages Utilizing Haplotype Variation.</title>
        <authorList>
            <person name="Kaur P."/>
            <person name="Appels R."/>
            <person name="Bayer P.E."/>
            <person name="Keeble-Gagnere G."/>
            <person name="Wang J."/>
            <person name="Hirakawa H."/>
            <person name="Shirasawa K."/>
            <person name="Vercoe P."/>
            <person name="Stefanova K."/>
            <person name="Durmic Z."/>
            <person name="Nichols P."/>
            <person name="Revell C."/>
            <person name="Isobe S.N."/>
            <person name="Edwards D."/>
            <person name="Erskine W."/>
        </authorList>
    </citation>
    <scope>NUCLEOTIDE SEQUENCE [LARGE SCALE GENOMIC DNA]</scope>
    <source>
        <strain evidence="3">cv. Daliak</strain>
    </source>
</reference>
<protein>
    <submittedName>
        <fullName evidence="2">Uncharacterized protein</fullName>
    </submittedName>
</protein>
<name>A0A2Z6LHN9_TRISU</name>
<dbReference type="Proteomes" id="UP000242715">
    <property type="component" value="Unassembled WGS sequence"/>
</dbReference>
<dbReference type="EMBL" id="DF973146">
    <property type="protein sequence ID" value="GAU14704.1"/>
    <property type="molecule type" value="Genomic_DNA"/>
</dbReference>
<evidence type="ECO:0000256" key="1">
    <source>
        <dbReference type="SAM" id="MobiDB-lite"/>
    </source>
</evidence>
<gene>
    <name evidence="2" type="ORF">TSUD_203530</name>
</gene>
<feature type="compositionally biased region" description="Basic and acidic residues" evidence="1">
    <location>
        <begin position="8"/>
        <end position="24"/>
    </location>
</feature>